<reference evidence="1" key="1">
    <citation type="submission" date="2022-08" db="EMBL/GenBank/DDBJ databases">
        <authorList>
            <person name="Deng Y."/>
            <person name="Han X.-F."/>
            <person name="Zhang Y.-Q."/>
        </authorList>
    </citation>
    <scope>NUCLEOTIDE SEQUENCE</scope>
    <source>
        <strain evidence="1">CPCC 203386</strain>
    </source>
</reference>
<organism evidence="1 2">
    <name type="scientific">Herbiconiux daphne</name>
    <dbReference type="NCBI Taxonomy" id="2970914"/>
    <lineage>
        <taxon>Bacteria</taxon>
        <taxon>Bacillati</taxon>
        <taxon>Actinomycetota</taxon>
        <taxon>Actinomycetes</taxon>
        <taxon>Micrococcales</taxon>
        <taxon>Microbacteriaceae</taxon>
        <taxon>Herbiconiux</taxon>
    </lineage>
</organism>
<gene>
    <name evidence="1" type="ORF">N1032_25885</name>
</gene>
<comment type="caution">
    <text evidence="1">The sequence shown here is derived from an EMBL/GenBank/DDBJ whole genome shotgun (WGS) entry which is preliminary data.</text>
</comment>
<dbReference type="EMBL" id="JANLCJ010000464">
    <property type="protein sequence ID" value="MCS5737163.1"/>
    <property type="molecule type" value="Genomic_DNA"/>
</dbReference>
<proteinExistence type="predicted"/>
<dbReference type="Proteomes" id="UP001165586">
    <property type="component" value="Unassembled WGS sequence"/>
</dbReference>
<keyword evidence="2" id="KW-1185">Reference proteome</keyword>
<protein>
    <submittedName>
        <fullName evidence="1">Uncharacterized protein</fullName>
    </submittedName>
</protein>
<sequence length="55" mass="6052">MQKKISIYVVTVGEGETAKKARFTTKSRATEAVELLAKFDVVAEIVTVKHTVTID</sequence>
<name>A0ABT2HB52_9MICO</name>
<evidence type="ECO:0000313" key="1">
    <source>
        <dbReference type="EMBL" id="MCS5737163.1"/>
    </source>
</evidence>
<dbReference type="RefSeq" id="WP_259543486.1">
    <property type="nucleotide sequence ID" value="NZ_JANLCJ010000464.1"/>
</dbReference>
<accession>A0ABT2HB52</accession>
<evidence type="ECO:0000313" key="2">
    <source>
        <dbReference type="Proteomes" id="UP001165586"/>
    </source>
</evidence>